<dbReference type="EMBL" id="JBHSOF010000052">
    <property type="protein sequence ID" value="MFC5667204.1"/>
    <property type="molecule type" value="Genomic_DNA"/>
</dbReference>
<reference evidence="3" key="1">
    <citation type="journal article" date="2019" name="Int. J. Syst. Evol. Microbiol.">
        <title>The Global Catalogue of Microorganisms (GCM) 10K type strain sequencing project: providing services to taxonomists for standard genome sequencing and annotation.</title>
        <authorList>
            <consortium name="The Broad Institute Genomics Platform"/>
            <consortium name="The Broad Institute Genome Sequencing Center for Infectious Disease"/>
            <person name="Wu L."/>
            <person name="Ma J."/>
        </authorList>
    </citation>
    <scope>NUCLEOTIDE SEQUENCE [LARGE SCALE GENOMIC DNA]</scope>
    <source>
        <strain evidence="3">CGMCC 4.1437</strain>
    </source>
</reference>
<evidence type="ECO:0000256" key="1">
    <source>
        <dbReference type="SAM" id="MobiDB-lite"/>
    </source>
</evidence>
<organism evidence="2 3">
    <name type="scientific">Kitasatospora misakiensis</name>
    <dbReference type="NCBI Taxonomy" id="67330"/>
    <lineage>
        <taxon>Bacteria</taxon>
        <taxon>Bacillati</taxon>
        <taxon>Actinomycetota</taxon>
        <taxon>Actinomycetes</taxon>
        <taxon>Kitasatosporales</taxon>
        <taxon>Streptomycetaceae</taxon>
        <taxon>Kitasatospora</taxon>
    </lineage>
</organism>
<feature type="compositionally biased region" description="Low complexity" evidence="1">
    <location>
        <begin position="1"/>
        <end position="22"/>
    </location>
</feature>
<evidence type="ECO:0000313" key="3">
    <source>
        <dbReference type="Proteomes" id="UP001595975"/>
    </source>
</evidence>
<gene>
    <name evidence="2" type="ORF">ACFP3U_30090</name>
</gene>
<dbReference type="Proteomes" id="UP001595975">
    <property type="component" value="Unassembled WGS sequence"/>
</dbReference>
<proteinExistence type="predicted"/>
<feature type="region of interest" description="Disordered" evidence="1">
    <location>
        <begin position="1"/>
        <end position="23"/>
    </location>
</feature>
<accession>A0ABW0XDN0</accession>
<comment type="caution">
    <text evidence="2">The sequence shown here is derived from an EMBL/GenBank/DDBJ whole genome shotgun (WGS) entry which is preliminary data.</text>
</comment>
<name>A0ABW0XDN0_9ACTN</name>
<keyword evidence="3" id="KW-1185">Reference proteome</keyword>
<dbReference type="RefSeq" id="WP_380228882.1">
    <property type="nucleotide sequence ID" value="NZ_JBHSOF010000052.1"/>
</dbReference>
<protein>
    <submittedName>
        <fullName evidence="2">Uncharacterized protein</fullName>
    </submittedName>
</protein>
<evidence type="ECO:0000313" key="2">
    <source>
        <dbReference type="EMBL" id="MFC5667204.1"/>
    </source>
</evidence>
<sequence>MTSVNTAAARPRPATTAAARPTDTVRVVPLWAAPWSLAAQPPSKR</sequence>